<dbReference type="PANTHER" id="PTHR46033:SF8">
    <property type="entry name" value="PROTEIN MAINTENANCE OF MERISTEMS-LIKE"/>
    <property type="match status" value="1"/>
</dbReference>
<gene>
    <name evidence="2" type="ORF">CXB51_014534</name>
</gene>
<dbReference type="EMBL" id="JAHUZN010000006">
    <property type="protein sequence ID" value="KAG8491292.1"/>
    <property type="molecule type" value="Genomic_DNA"/>
</dbReference>
<sequence>MASLIKKDPHICDTVNNIVIYCYLLITGFVPRIKGPGVCLGYSPDARLMPYLELARFRSAALTRAFDLWYDLISALVEHWHPETHTFHLPCRECTVTLEDVALHFGLPINGNAITGVSAIAEPAALCYSLLKASPGNDESNFSKLKFTWLKANFEHLSVNATEEKLMCAARAYIMHIIGGVLMPNANNNKGSAVLAMLYREFCRTTNPDAVDIGGCLLLLQSWALYRRPFLASVSHQPYVFPLVNRWSIYSGIGRSYTVPIYRLMIEQHAGEGFIWMPYRRPRITAIIPSSTYVHSQLWCTNAPIISFNVVEWYHEDRVLRQFGCIQYIPNPPMQVGKVHGINKRGKHGMYWGVVHQKFVAVWDNKMGRRP</sequence>
<dbReference type="GO" id="GO:0010073">
    <property type="term" value="P:meristem maintenance"/>
    <property type="evidence" value="ECO:0007669"/>
    <property type="project" value="InterPro"/>
</dbReference>
<evidence type="ECO:0000259" key="1">
    <source>
        <dbReference type="Pfam" id="PF10536"/>
    </source>
</evidence>
<organism evidence="2 3">
    <name type="scientific">Gossypium anomalum</name>
    <dbReference type="NCBI Taxonomy" id="47600"/>
    <lineage>
        <taxon>Eukaryota</taxon>
        <taxon>Viridiplantae</taxon>
        <taxon>Streptophyta</taxon>
        <taxon>Embryophyta</taxon>
        <taxon>Tracheophyta</taxon>
        <taxon>Spermatophyta</taxon>
        <taxon>Magnoliopsida</taxon>
        <taxon>eudicotyledons</taxon>
        <taxon>Gunneridae</taxon>
        <taxon>Pentapetalae</taxon>
        <taxon>rosids</taxon>
        <taxon>malvids</taxon>
        <taxon>Malvales</taxon>
        <taxon>Malvaceae</taxon>
        <taxon>Malvoideae</taxon>
        <taxon>Gossypium</taxon>
    </lineage>
</organism>
<dbReference type="InterPro" id="IPR044824">
    <property type="entry name" value="MAIN-like"/>
</dbReference>
<feature type="domain" description="Aminotransferase-like plant mobile" evidence="1">
    <location>
        <begin position="70"/>
        <end position="190"/>
    </location>
</feature>
<dbReference type="InterPro" id="IPR019557">
    <property type="entry name" value="AminoTfrase-like_pln_mobile"/>
</dbReference>
<name>A0A8J5Z485_9ROSI</name>
<evidence type="ECO:0000313" key="2">
    <source>
        <dbReference type="EMBL" id="KAG8491292.1"/>
    </source>
</evidence>
<reference evidence="2 3" key="1">
    <citation type="journal article" date="2021" name="bioRxiv">
        <title>The Gossypium anomalum genome as a resource for cotton improvement and evolutionary analysis of hybrid incompatibility.</title>
        <authorList>
            <person name="Grover C.E."/>
            <person name="Yuan D."/>
            <person name="Arick M.A."/>
            <person name="Miller E.R."/>
            <person name="Hu G."/>
            <person name="Peterson D.G."/>
            <person name="Wendel J.F."/>
            <person name="Udall J.A."/>
        </authorList>
    </citation>
    <scope>NUCLEOTIDE SEQUENCE [LARGE SCALE GENOMIC DNA]</scope>
    <source>
        <strain evidence="2">JFW-Udall</strain>
        <tissue evidence="2">Leaf</tissue>
    </source>
</reference>
<feature type="domain" description="Aminotransferase-like plant mobile" evidence="1">
    <location>
        <begin position="191"/>
        <end position="365"/>
    </location>
</feature>
<dbReference type="Proteomes" id="UP000701853">
    <property type="component" value="Chromosome 6"/>
</dbReference>
<dbReference type="PANTHER" id="PTHR46033">
    <property type="entry name" value="PROTEIN MAIN-LIKE 2"/>
    <property type="match status" value="1"/>
</dbReference>
<dbReference type="AlphaFoldDB" id="A0A8J5Z485"/>
<protein>
    <recommendedName>
        <fullName evidence="1">Aminotransferase-like plant mobile domain-containing protein</fullName>
    </recommendedName>
</protein>
<dbReference type="Pfam" id="PF10536">
    <property type="entry name" value="PMD"/>
    <property type="match status" value="2"/>
</dbReference>
<dbReference type="OrthoDB" id="1936739at2759"/>
<comment type="caution">
    <text evidence="2">The sequence shown here is derived from an EMBL/GenBank/DDBJ whole genome shotgun (WGS) entry which is preliminary data.</text>
</comment>
<keyword evidence="3" id="KW-1185">Reference proteome</keyword>
<evidence type="ECO:0000313" key="3">
    <source>
        <dbReference type="Proteomes" id="UP000701853"/>
    </source>
</evidence>
<accession>A0A8J5Z485</accession>
<proteinExistence type="predicted"/>